<name>A0ABY4QPH2_9MYCO</name>
<protein>
    <submittedName>
        <fullName evidence="2">GAF domain-containing protein</fullName>
    </submittedName>
</protein>
<accession>A0ABY4QPH2</accession>
<dbReference type="InterPro" id="IPR003018">
    <property type="entry name" value="GAF"/>
</dbReference>
<dbReference type="EMBL" id="CP097320">
    <property type="protein sequence ID" value="UQX12203.1"/>
    <property type="molecule type" value="Genomic_DNA"/>
</dbReference>
<dbReference type="Pfam" id="PF01590">
    <property type="entry name" value="GAF"/>
    <property type="match status" value="1"/>
</dbReference>
<gene>
    <name evidence="2" type="ORF">M5I08_07905</name>
</gene>
<dbReference type="Proteomes" id="UP001056610">
    <property type="component" value="Chromosome"/>
</dbReference>
<sequence>MARNLVVAVAERLMEATASTAAQVSEQVLAQLIEHFNADASFLRHNDHGLRASVLVAEWPPRSDVPDPDPHAVIHFANADPAFAACENGKEPVVIGPKQAEGAYRQWTTVIVVPMVSGELTTGTIGVVKFGRKKWKPEAINTLEAIASLRFSHLGLVSLV</sequence>
<keyword evidence="3" id="KW-1185">Reference proteome</keyword>
<evidence type="ECO:0000259" key="1">
    <source>
        <dbReference type="Pfam" id="PF01590"/>
    </source>
</evidence>
<feature type="domain" description="GAF" evidence="1">
    <location>
        <begin position="23"/>
        <end position="148"/>
    </location>
</feature>
<evidence type="ECO:0000313" key="3">
    <source>
        <dbReference type="Proteomes" id="UP001056610"/>
    </source>
</evidence>
<dbReference type="RefSeq" id="WP_219067448.1">
    <property type="nucleotide sequence ID" value="NZ_CAJUXY010000020.1"/>
</dbReference>
<evidence type="ECO:0000313" key="2">
    <source>
        <dbReference type="EMBL" id="UQX12203.1"/>
    </source>
</evidence>
<reference evidence="2" key="1">
    <citation type="submission" date="2022-05" db="EMBL/GenBank/DDBJ databases">
        <title>A methanotrophic Mycobacterium dominates a cave microbial ecosystem.</title>
        <authorList>
            <person name="Van Spanning R.J.M."/>
            <person name="Guan Q."/>
            <person name="Melkonian C."/>
            <person name="Gallant J."/>
            <person name="Polerecky L."/>
            <person name="Flot J.-F."/>
            <person name="Brandt B.W."/>
            <person name="Braster M."/>
            <person name="Iturbe Espinoza P."/>
            <person name="Aerts J."/>
            <person name="Meima-Franke M."/>
            <person name="Piersma S.R."/>
            <person name="Bunduc C."/>
            <person name="Ummels R."/>
            <person name="Pain A."/>
            <person name="Fleming E.J."/>
            <person name="van der Wel N."/>
            <person name="Gherman V.D."/>
            <person name="Sarbu S.M."/>
            <person name="Bodelier P.L.E."/>
            <person name="Bitter W."/>
        </authorList>
    </citation>
    <scope>NUCLEOTIDE SEQUENCE</scope>
    <source>
        <strain evidence="2">Sulfur Cave</strain>
    </source>
</reference>
<proteinExistence type="predicted"/>
<organism evidence="2 3">
    <name type="scientific">Candidatus Mycobacterium methanotrophicum</name>
    <dbReference type="NCBI Taxonomy" id="2943498"/>
    <lineage>
        <taxon>Bacteria</taxon>
        <taxon>Bacillati</taxon>
        <taxon>Actinomycetota</taxon>
        <taxon>Actinomycetes</taxon>
        <taxon>Mycobacteriales</taxon>
        <taxon>Mycobacteriaceae</taxon>
        <taxon>Mycobacterium</taxon>
    </lineage>
</organism>